<keyword evidence="2" id="KW-1185">Reference proteome</keyword>
<reference evidence="1" key="1">
    <citation type="submission" date="2021-01" db="EMBL/GenBank/DDBJ databases">
        <title>Whole genome shotgun sequence of Planobispora rosea NBRC 15558.</title>
        <authorList>
            <person name="Komaki H."/>
            <person name="Tamura T."/>
        </authorList>
    </citation>
    <scope>NUCLEOTIDE SEQUENCE</scope>
    <source>
        <strain evidence="1">NBRC 15558</strain>
    </source>
</reference>
<dbReference type="Proteomes" id="UP000655044">
    <property type="component" value="Unassembled WGS sequence"/>
</dbReference>
<evidence type="ECO:0000313" key="1">
    <source>
        <dbReference type="EMBL" id="GIH86464.1"/>
    </source>
</evidence>
<name>A0A8J3WDZ7_PLARO</name>
<dbReference type="AlphaFoldDB" id="A0A8J3WDZ7"/>
<proteinExistence type="predicted"/>
<sequence length="58" mass="6277">MDPEPYNETLRTAIADARLADVDVDVTPLAHLDAMDDDTAVDAIDDVYRAIMLDGLGT</sequence>
<dbReference type="EMBL" id="BOOI01000046">
    <property type="protein sequence ID" value="GIH86464.1"/>
    <property type="molecule type" value="Genomic_DNA"/>
</dbReference>
<organism evidence="1 2">
    <name type="scientific">Planobispora rosea</name>
    <dbReference type="NCBI Taxonomy" id="35762"/>
    <lineage>
        <taxon>Bacteria</taxon>
        <taxon>Bacillati</taxon>
        <taxon>Actinomycetota</taxon>
        <taxon>Actinomycetes</taxon>
        <taxon>Streptosporangiales</taxon>
        <taxon>Streptosporangiaceae</taxon>
        <taxon>Planobispora</taxon>
    </lineage>
</organism>
<dbReference type="RefSeq" id="WP_189243034.1">
    <property type="nucleotide sequence ID" value="NZ_BMQP01000026.1"/>
</dbReference>
<gene>
    <name evidence="1" type="ORF">Pro02_48720</name>
</gene>
<comment type="caution">
    <text evidence="1">The sequence shown here is derived from an EMBL/GenBank/DDBJ whole genome shotgun (WGS) entry which is preliminary data.</text>
</comment>
<evidence type="ECO:0000313" key="2">
    <source>
        <dbReference type="Proteomes" id="UP000655044"/>
    </source>
</evidence>
<protein>
    <submittedName>
        <fullName evidence="1">Uncharacterized protein</fullName>
    </submittedName>
</protein>
<accession>A0A8J3WDZ7</accession>